<evidence type="ECO:0000313" key="4">
    <source>
        <dbReference type="Proteomes" id="UP001153328"/>
    </source>
</evidence>
<dbReference type="InterPro" id="IPR015797">
    <property type="entry name" value="NUDIX_hydrolase-like_dom_sf"/>
</dbReference>
<feature type="domain" description="Nudix hydrolase" evidence="2">
    <location>
        <begin position="11"/>
        <end position="59"/>
    </location>
</feature>
<sequence length="104" mass="11298">MSQPQEPVAQPRTAAGGLIFDEADLVLLVNPAYEPGSEIPGGYLRPGETPREGAARELWASPLPSAASSSPTGHPTQRRAPTPLRLRRRLHHRRRSTVRNGESS</sequence>
<dbReference type="EMBL" id="CAJVAX010000017">
    <property type="protein sequence ID" value="CAG7643533.1"/>
    <property type="molecule type" value="Genomic_DNA"/>
</dbReference>
<feature type="region of interest" description="Disordered" evidence="1">
    <location>
        <begin position="34"/>
        <end position="104"/>
    </location>
</feature>
<evidence type="ECO:0000256" key="1">
    <source>
        <dbReference type="SAM" id="MobiDB-lite"/>
    </source>
</evidence>
<dbReference type="InterPro" id="IPR000086">
    <property type="entry name" value="NUDIX_hydrolase_dom"/>
</dbReference>
<proteinExistence type="predicted"/>
<protein>
    <recommendedName>
        <fullName evidence="2">Nudix hydrolase domain-containing protein</fullName>
    </recommendedName>
</protein>
<dbReference type="Pfam" id="PF00293">
    <property type="entry name" value="NUDIX"/>
    <property type="match status" value="1"/>
</dbReference>
<dbReference type="AlphaFoldDB" id="A0A9W4H1X4"/>
<feature type="compositionally biased region" description="Basic residues" evidence="1">
    <location>
        <begin position="85"/>
        <end position="97"/>
    </location>
</feature>
<reference evidence="3" key="1">
    <citation type="submission" date="2021-06" db="EMBL/GenBank/DDBJ databases">
        <authorList>
            <person name="Arsene-Ploetze F."/>
        </authorList>
    </citation>
    <scope>NUCLEOTIDE SEQUENCE</scope>
    <source>
        <strain evidence="3">SBRY1</strain>
    </source>
</reference>
<evidence type="ECO:0000313" key="3">
    <source>
        <dbReference type="EMBL" id="CAG7643533.1"/>
    </source>
</evidence>
<name>A0A9W4H1X4_9ACTN</name>
<gene>
    <name evidence="3" type="ORF">SBRY_30834</name>
</gene>
<organism evidence="3 4">
    <name type="scientific">Actinacidiphila bryophytorum</name>
    <dbReference type="NCBI Taxonomy" id="1436133"/>
    <lineage>
        <taxon>Bacteria</taxon>
        <taxon>Bacillati</taxon>
        <taxon>Actinomycetota</taxon>
        <taxon>Actinomycetes</taxon>
        <taxon>Kitasatosporales</taxon>
        <taxon>Streptomycetaceae</taxon>
        <taxon>Actinacidiphila</taxon>
    </lineage>
</organism>
<accession>A0A9W4H1X4</accession>
<dbReference type="SUPFAM" id="SSF55811">
    <property type="entry name" value="Nudix"/>
    <property type="match status" value="1"/>
</dbReference>
<keyword evidence="4" id="KW-1185">Reference proteome</keyword>
<dbReference type="RefSeq" id="WP_240165046.1">
    <property type="nucleotide sequence ID" value="NZ_CAJVAX010000017.1"/>
</dbReference>
<dbReference type="Proteomes" id="UP001153328">
    <property type="component" value="Unassembled WGS sequence"/>
</dbReference>
<dbReference type="Gene3D" id="3.90.79.10">
    <property type="entry name" value="Nucleoside Triphosphate Pyrophosphohydrolase"/>
    <property type="match status" value="1"/>
</dbReference>
<feature type="compositionally biased region" description="Low complexity" evidence="1">
    <location>
        <begin position="60"/>
        <end position="71"/>
    </location>
</feature>
<comment type="caution">
    <text evidence="3">The sequence shown here is derived from an EMBL/GenBank/DDBJ whole genome shotgun (WGS) entry which is preliminary data.</text>
</comment>
<evidence type="ECO:0000259" key="2">
    <source>
        <dbReference type="Pfam" id="PF00293"/>
    </source>
</evidence>